<accession>A0A8E2ANV9</accession>
<gene>
    <name evidence="2" type="ORF">OBBRIDRAFT_694657</name>
</gene>
<sequence>LIFYEHAITLFREIEYIWGTQLNAVSLLFYLNRSVAVIWAICGLLGINAGPLANESSLLTAAPVNLQDILELILLTLWAAFSSIRMYAISGGGRCRSLIVLLLNIVPIGTNAVL</sequence>
<dbReference type="Proteomes" id="UP000250043">
    <property type="component" value="Unassembled WGS sequence"/>
</dbReference>
<dbReference type="OrthoDB" id="2754491at2759"/>
<evidence type="ECO:0000259" key="1">
    <source>
        <dbReference type="Pfam" id="PF20151"/>
    </source>
</evidence>
<evidence type="ECO:0000313" key="2">
    <source>
        <dbReference type="EMBL" id="OCH87936.1"/>
    </source>
</evidence>
<evidence type="ECO:0000313" key="3">
    <source>
        <dbReference type="Proteomes" id="UP000250043"/>
    </source>
</evidence>
<feature type="domain" description="DUF6533" evidence="1">
    <location>
        <begin position="1"/>
        <end position="37"/>
    </location>
</feature>
<name>A0A8E2ANV9_9APHY</name>
<organism evidence="2 3">
    <name type="scientific">Obba rivulosa</name>
    <dbReference type="NCBI Taxonomy" id="1052685"/>
    <lineage>
        <taxon>Eukaryota</taxon>
        <taxon>Fungi</taxon>
        <taxon>Dikarya</taxon>
        <taxon>Basidiomycota</taxon>
        <taxon>Agaricomycotina</taxon>
        <taxon>Agaricomycetes</taxon>
        <taxon>Polyporales</taxon>
        <taxon>Gelatoporiaceae</taxon>
        <taxon>Obba</taxon>
    </lineage>
</organism>
<dbReference type="Pfam" id="PF20151">
    <property type="entry name" value="DUF6533"/>
    <property type="match status" value="1"/>
</dbReference>
<dbReference type="EMBL" id="KV722468">
    <property type="protein sequence ID" value="OCH87936.1"/>
    <property type="molecule type" value="Genomic_DNA"/>
</dbReference>
<dbReference type="InterPro" id="IPR045340">
    <property type="entry name" value="DUF6533"/>
</dbReference>
<keyword evidence="3" id="KW-1185">Reference proteome</keyword>
<proteinExistence type="predicted"/>
<feature type="non-terminal residue" evidence="2">
    <location>
        <position position="1"/>
    </location>
</feature>
<feature type="non-terminal residue" evidence="2">
    <location>
        <position position="114"/>
    </location>
</feature>
<dbReference type="AlphaFoldDB" id="A0A8E2ANV9"/>
<reference evidence="2 3" key="1">
    <citation type="submission" date="2016-07" db="EMBL/GenBank/DDBJ databases">
        <title>Draft genome of the white-rot fungus Obba rivulosa 3A-2.</title>
        <authorList>
            <consortium name="DOE Joint Genome Institute"/>
            <person name="Miettinen O."/>
            <person name="Riley R."/>
            <person name="Acob R."/>
            <person name="Barry K."/>
            <person name="Cullen D."/>
            <person name="De Vries R."/>
            <person name="Hainaut M."/>
            <person name="Hatakka A."/>
            <person name="Henrissat B."/>
            <person name="Hilden K."/>
            <person name="Kuo R."/>
            <person name="Labutti K."/>
            <person name="Lipzen A."/>
            <person name="Makela M.R."/>
            <person name="Sandor L."/>
            <person name="Spatafora J.W."/>
            <person name="Grigoriev I.V."/>
            <person name="Hibbett D.S."/>
        </authorList>
    </citation>
    <scope>NUCLEOTIDE SEQUENCE [LARGE SCALE GENOMIC DNA]</scope>
    <source>
        <strain evidence="2 3">3A-2</strain>
    </source>
</reference>
<protein>
    <recommendedName>
        <fullName evidence="1">DUF6533 domain-containing protein</fullName>
    </recommendedName>
</protein>